<protein>
    <submittedName>
        <fullName evidence="2">Uncharacterized protein</fullName>
    </submittedName>
</protein>
<gene>
    <name evidence="2" type="ORF">MUK42_34725</name>
</gene>
<dbReference type="EMBL" id="CP097510">
    <property type="protein sequence ID" value="URE33588.1"/>
    <property type="molecule type" value="Genomic_DNA"/>
</dbReference>
<feature type="region of interest" description="Disordered" evidence="1">
    <location>
        <begin position="1"/>
        <end position="53"/>
    </location>
</feature>
<reference evidence="2" key="1">
    <citation type="submission" date="2022-05" db="EMBL/GenBank/DDBJ databases">
        <title>The Musa troglodytarum L. genome provides insights into the mechanism of non-climacteric behaviour and enrichment of carotenoids.</title>
        <authorList>
            <person name="Wang J."/>
        </authorList>
    </citation>
    <scope>NUCLEOTIDE SEQUENCE</scope>
    <source>
        <tissue evidence="2">Leaf</tissue>
    </source>
</reference>
<dbReference type="AlphaFoldDB" id="A0A9E7HQ50"/>
<sequence length="199" mass="21302">MPGWRPPFPPPFPATARLPRRNKQEDNCNLEPPQRVSGHATATGPAQAGAPKSSLAAAPWVLLGSGDDGPGQGQRRAEDVRGRVRLRRPLPRRRCLQVMDTPPGMAKPGSLHRLLKLLGDAQLQDNGSGGGGRCGSGARGVHVRGALQLRSLRLRSYGITVGGRTGGVHVRTGLHLRAVFDVSLRQQPLPEPCHTCLLE</sequence>
<evidence type="ECO:0000313" key="2">
    <source>
        <dbReference type="EMBL" id="URE33588.1"/>
    </source>
</evidence>
<feature type="compositionally biased region" description="Pro residues" evidence="1">
    <location>
        <begin position="1"/>
        <end position="13"/>
    </location>
</feature>
<evidence type="ECO:0000256" key="1">
    <source>
        <dbReference type="SAM" id="MobiDB-lite"/>
    </source>
</evidence>
<proteinExistence type="predicted"/>
<feature type="compositionally biased region" description="Low complexity" evidence="1">
    <location>
        <begin position="40"/>
        <end position="51"/>
    </location>
</feature>
<evidence type="ECO:0000313" key="3">
    <source>
        <dbReference type="Proteomes" id="UP001055439"/>
    </source>
</evidence>
<organism evidence="2 3">
    <name type="scientific">Musa troglodytarum</name>
    <name type="common">fe'i banana</name>
    <dbReference type="NCBI Taxonomy" id="320322"/>
    <lineage>
        <taxon>Eukaryota</taxon>
        <taxon>Viridiplantae</taxon>
        <taxon>Streptophyta</taxon>
        <taxon>Embryophyta</taxon>
        <taxon>Tracheophyta</taxon>
        <taxon>Spermatophyta</taxon>
        <taxon>Magnoliopsida</taxon>
        <taxon>Liliopsida</taxon>
        <taxon>Zingiberales</taxon>
        <taxon>Musaceae</taxon>
        <taxon>Musa</taxon>
    </lineage>
</organism>
<keyword evidence="3" id="KW-1185">Reference proteome</keyword>
<dbReference type="OrthoDB" id="805295at2759"/>
<accession>A0A9E7HQ50</accession>
<name>A0A9E7HQ50_9LILI</name>
<dbReference type="Proteomes" id="UP001055439">
    <property type="component" value="Chromosome 8"/>
</dbReference>